<name>A0A3E1BTW4_RHILT</name>
<sequence length="97" mass="10319">MDGRPAGARRSPALRPSRPVDQPARFSQPSRRFARQICKTWESPDALIASPRRSGAAGGPGIFPPGSEAIGSDVPSGMPIANRLCPDENLLRQNASI</sequence>
<protein>
    <submittedName>
        <fullName evidence="2">Uncharacterized protein</fullName>
    </submittedName>
</protein>
<dbReference type="Proteomes" id="UP000256748">
    <property type="component" value="Unassembled WGS sequence"/>
</dbReference>
<feature type="compositionally biased region" description="Low complexity" evidence="1">
    <location>
        <begin position="1"/>
        <end position="19"/>
    </location>
</feature>
<organism evidence="2 3">
    <name type="scientific">Rhizobium leguminosarum bv. trifolii</name>
    <dbReference type="NCBI Taxonomy" id="386"/>
    <lineage>
        <taxon>Bacteria</taxon>
        <taxon>Pseudomonadati</taxon>
        <taxon>Pseudomonadota</taxon>
        <taxon>Alphaproteobacteria</taxon>
        <taxon>Hyphomicrobiales</taxon>
        <taxon>Rhizobiaceae</taxon>
        <taxon>Rhizobium/Agrobacterium group</taxon>
        <taxon>Rhizobium</taxon>
    </lineage>
</organism>
<accession>A0A3E1BTW4</accession>
<evidence type="ECO:0000256" key="1">
    <source>
        <dbReference type="SAM" id="MobiDB-lite"/>
    </source>
</evidence>
<comment type="caution">
    <text evidence="2">The sequence shown here is derived from an EMBL/GenBank/DDBJ whole genome shotgun (WGS) entry which is preliminary data.</text>
</comment>
<dbReference type="EMBL" id="NAOO01000007">
    <property type="protein sequence ID" value="RFB97661.1"/>
    <property type="molecule type" value="Genomic_DNA"/>
</dbReference>
<feature type="region of interest" description="Disordered" evidence="1">
    <location>
        <begin position="1"/>
        <end position="31"/>
    </location>
</feature>
<gene>
    <name evidence="2" type="ORF">B5K10_08190</name>
</gene>
<feature type="region of interest" description="Disordered" evidence="1">
    <location>
        <begin position="50"/>
        <end position="75"/>
    </location>
</feature>
<reference evidence="2 3" key="1">
    <citation type="submission" date="2017-03" db="EMBL/GenBank/DDBJ databases">
        <title>Genome analysis of Rhizobial strains effectives or ineffectives for nitrogen fixation isolated from bean seeds.</title>
        <authorList>
            <person name="Peralta H."/>
            <person name="Aguilar-Vera A."/>
            <person name="Mora Y."/>
            <person name="Vargas-Lagunas C."/>
            <person name="Girard L."/>
            <person name="Mora J."/>
        </authorList>
    </citation>
    <scope>NUCLEOTIDE SEQUENCE [LARGE SCALE GENOMIC DNA]</scope>
    <source>
        <strain evidence="2 3">CCGM5</strain>
    </source>
</reference>
<evidence type="ECO:0000313" key="3">
    <source>
        <dbReference type="Proteomes" id="UP000256748"/>
    </source>
</evidence>
<proteinExistence type="predicted"/>
<dbReference type="AlphaFoldDB" id="A0A3E1BTW4"/>
<evidence type="ECO:0000313" key="2">
    <source>
        <dbReference type="EMBL" id="RFB97661.1"/>
    </source>
</evidence>